<dbReference type="OrthoDB" id="5622612at2"/>
<dbReference type="HOGENOM" id="CLU_307349_0_0_6"/>
<sequence length="944" mass="107550">MFISGLLLLLLSLSSVVEANFSPFQIHSEDEYGFTVEFLLPPFKIETVQTSHQSCHRIHIPLFPNTGELGYPEVPIQGTFIQVPQQSKVMTQILETQSGILENIHLCPVPAKPISTTGEVRYINNEAVYQREDFIPENLVAVESGGILRGVNINRLLIFPFQWNPTTQQLRYFNHLTLQVQFDQPLLSKSTLRVKADSEPYETLLADLIINYPRKIISTSEQQPKRSLTAENNPVLAPEQPHNRQLQSSDALRIDITQTGLYRITYEQLAAVGLQPQFVKPERLHLTHQGKEVAIKVVAADQETLQPGDFIEFYAQSIDNVFTNTNVYWLDWRKKAGGKRIVQVNGQVTGEGEPVKVFYERLHLENNQKMWWDTPGAPEQDYWFWNKLTAPDSQDYTLDIPSLSLAFPEAIVRVGFQEASYFQHHTIIELNDITIGDEYWEKQSKYSQEMLVSTELFKPNHNKLTLRLPGDAAKNDSVYHNWIEVEYWRNLEAVNDQLTFTLQGNNQPLQVEINQLSEPNILIYEMTNPYQVEEIVNFLVEKNAKDYRATFTSLATADKTYYVLTEPQIQSPNRIQPWQSNRLKNNKNGADYLLITSQELIAAVEPLCQYRRSQGLRVKSVSVEAIYNEFNGGLSDPAAIKQFLKYAYENWVRPAPTYIFLVGETHVNYKENHKKANQVPTHLSAAAWDDTLIPDDNWYVSVDGEDFLPDMFIGRIPGKTPAEVSRLIEKILYFEKSTAKNPHKVLLVADSETQFEELSETLDHYLPVGFNAAKVYVQEYLKNQPQTKAKITQATQDIISSMNEGIMLSNYIGHGVMNKWSGAKGLFEPTDVQQLTNQAHLIFAIMLSCINGYFVDPDNYSLAEEFLLAPAGAIGAFAPSKISYFWEDSILAKEIFSTIFDKENRILGAITTQAKLVAYKQGVSSDVIQKFTLFGDPAVTLKEW</sequence>
<dbReference type="EMBL" id="AP014633">
    <property type="protein sequence ID" value="BAP55711.1"/>
    <property type="molecule type" value="Genomic_DNA"/>
</dbReference>
<dbReference type="Gene3D" id="3.40.50.10390">
    <property type="entry name" value="Gingipain r, domain 1"/>
    <property type="match status" value="1"/>
</dbReference>
<proteinExistence type="predicted"/>
<evidence type="ECO:0000313" key="6">
    <source>
        <dbReference type="EMBL" id="BAP55711.1"/>
    </source>
</evidence>
<evidence type="ECO:0000313" key="7">
    <source>
        <dbReference type="Proteomes" id="UP000031623"/>
    </source>
</evidence>
<name>A0A090BUU4_9GAMM</name>
<dbReference type="AlphaFoldDB" id="A0A090BUU4"/>
<organism evidence="6 7">
    <name type="scientific">Thioploca ingrica</name>
    <dbReference type="NCBI Taxonomy" id="40754"/>
    <lineage>
        <taxon>Bacteria</taxon>
        <taxon>Pseudomonadati</taxon>
        <taxon>Pseudomonadota</taxon>
        <taxon>Gammaproteobacteria</taxon>
        <taxon>Thiotrichales</taxon>
        <taxon>Thiotrichaceae</taxon>
        <taxon>Thioploca</taxon>
    </lineage>
</organism>
<dbReference type="GO" id="GO:0004197">
    <property type="term" value="F:cysteine-type endopeptidase activity"/>
    <property type="evidence" value="ECO:0007669"/>
    <property type="project" value="InterPro"/>
</dbReference>
<dbReference type="InterPro" id="IPR012600">
    <property type="entry name" value="Propeptide_C25"/>
</dbReference>
<dbReference type="Pfam" id="PF01364">
    <property type="entry name" value="Peptidase_C25"/>
    <property type="match status" value="1"/>
</dbReference>
<dbReference type="InterPro" id="IPR001769">
    <property type="entry name" value="Gingipain"/>
</dbReference>
<reference evidence="6 7" key="1">
    <citation type="journal article" date="2014" name="ISME J.">
        <title>Ecophysiology of Thioploca ingrica as revealed by the complete genome sequence supplemented with proteomic evidence.</title>
        <authorList>
            <person name="Kojima H."/>
            <person name="Ogura Y."/>
            <person name="Yamamoto N."/>
            <person name="Togashi T."/>
            <person name="Mori H."/>
            <person name="Watanabe T."/>
            <person name="Nemoto F."/>
            <person name="Kurokawa K."/>
            <person name="Hayashi T."/>
            <person name="Fukui M."/>
        </authorList>
    </citation>
    <scope>NUCLEOTIDE SEQUENCE [LARGE SCALE GENOMIC DNA]</scope>
</reference>
<feature type="chain" id="PRO_5001853307" description="Gingipain domain-containing protein" evidence="3">
    <location>
        <begin position="20"/>
        <end position="944"/>
    </location>
</feature>
<evidence type="ECO:0000256" key="2">
    <source>
        <dbReference type="SAM" id="MobiDB-lite"/>
    </source>
</evidence>
<dbReference type="GO" id="GO:0006508">
    <property type="term" value="P:proteolysis"/>
    <property type="evidence" value="ECO:0007669"/>
    <property type="project" value="InterPro"/>
</dbReference>
<dbReference type="STRING" id="40754.THII_1414"/>
<evidence type="ECO:0000256" key="3">
    <source>
        <dbReference type="SAM" id="SignalP"/>
    </source>
</evidence>
<evidence type="ECO:0000259" key="4">
    <source>
        <dbReference type="Pfam" id="PF01364"/>
    </source>
</evidence>
<feature type="region of interest" description="Disordered" evidence="2">
    <location>
        <begin position="221"/>
        <end position="245"/>
    </location>
</feature>
<dbReference type="Proteomes" id="UP000031623">
    <property type="component" value="Chromosome"/>
</dbReference>
<keyword evidence="1 3" id="KW-0732">Signal</keyword>
<dbReference type="Pfam" id="PF08126">
    <property type="entry name" value="Propeptide_C25"/>
    <property type="match status" value="1"/>
</dbReference>
<protein>
    <recommendedName>
        <fullName evidence="8">Gingipain domain-containing protein</fullName>
    </recommendedName>
</protein>
<dbReference type="InterPro" id="IPR038490">
    <property type="entry name" value="Gingipain_propep_sf"/>
</dbReference>
<feature type="compositionally biased region" description="Polar residues" evidence="2">
    <location>
        <begin position="221"/>
        <end position="232"/>
    </location>
</feature>
<dbReference type="SUPFAM" id="SSF52129">
    <property type="entry name" value="Caspase-like"/>
    <property type="match status" value="1"/>
</dbReference>
<keyword evidence="7" id="KW-1185">Reference proteome</keyword>
<feature type="signal peptide" evidence="3">
    <location>
        <begin position="1"/>
        <end position="19"/>
    </location>
</feature>
<feature type="domain" description="Gingipain propeptide" evidence="5">
    <location>
        <begin position="30"/>
        <end position="185"/>
    </location>
</feature>
<evidence type="ECO:0000259" key="5">
    <source>
        <dbReference type="Pfam" id="PF08126"/>
    </source>
</evidence>
<dbReference type="InterPro" id="IPR029030">
    <property type="entry name" value="Caspase-like_dom_sf"/>
</dbReference>
<accession>A0A090BUU4</accession>
<dbReference type="InterPro" id="IPR029031">
    <property type="entry name" value="Gingipain_N_sf"/>
</dbReference>
<dbReference type="KEGG" id="tig:THII_1414"/>
<gene>
    <name evidence="6" type="ORF">THII_1414</name>
</gene>
<evidence type="ECO:0000256" key="1">
    <source>
        <dbReference type="ARBA" id="ARBA00022729"/>
    </source>
</evidence>
<dbReference type="Gene3D" id="3.40.50.1460">
    <property type="match status" value="1"/>
</dbReference>
<dbReference type="MEROPS" id="C25.004"/>
<evidence type="ECO:0008006" key="8">
    <source>
        <dbReference type="Google" id="ProtNLM"/>
    </source>
</evidence>
<feature type="domain" description="Gingipain" evidence="4">
    <location>
        <begin position="592"/>
        <end position="941"/>
    </location>
</feature>
<dbReference type="Gene3D" id="2.60.40.3800">
    <property type="match status" value="1"/>
</dbReference>